<gene>
    <name evidence="2" type="primary">slt</name>
    <name evidence="2" type="ORF">SCFA_270058</name>
</gene>
<dbReference type="PANTHER" id="PTHR37423:SF2">
    <property type="entry name" value="MEMBRANE-BOUND LYTIC MUREIN TRANSGLYCOSYLASE C"/>
    <property type="match status" value="1"/>
</dbReference>
<organism evidence="2">
    <name type="scientific">anaerobic digester metagenome</name>
    <dbReference type="NCBI Taxonomy" id="1263854"/>
    <lineage>
        <taxon>unclassified sequences</taxon>
        <taxon>metagenomes</taxon>
        <taxon>ecological metagenomes</taxon>
    </lineage>
</organism>
<dbReference type="EC" id="4.2.2.-" evidence="2"/>
<feature type="domain" description="Transglycosylase SLT" evidence="1">
    <location>
        <begin position="75"/>
        <end position="178"/>
    </location>
</feature>
<keyword evidence="2" id="KW-0456">Lyase</keyword>
<evidence type="ECO:0000259" key="1">
    <source>
        <dbReference type="Pfam" id="PF01464"/>
    </source>
</evidence>
<dbReference type="GO" id="GO:0016020">
    <property type="term" value="C:membrane"/>
    <property type="evidence" value="ECO:0007669"/>
    <property type="project" value="InterPro"/>
</dbReference>
<reference evidence="2" key="1">
    <citation type="submission" date="2019-03" db="EMBL/GenBank/DDBJ databases">
        <authorList>
            <person name="Hao L."/>
        </authorList>
    </citation>
    <scope>NUCLEOTIDE SEQUENCE</scope>
</reference>
<dbReference type="InterPro" id="IPR000189">
    <property type="entry name" value="Transglyc_AS"/>
</dbReference>
<dbReference type="PANTHER" id="PTHR37423">
    <property type="entry name" value="SOLUBLE LYTIC MUREIN TRANSGLYCOSYLASE-RELATED"/>
    <property type="match status" value="1"/>
</dbReference>
<dbReference type="Pfam" id="PF01464">
    <property type="entry name" value="SLT"/>
    <property type="match status" value="1"/>
</dbReference>
<accession>A0A485LZ16</accession>
<dbReference type="AlphaFoldDB" id="A0A485LZ16"/>
<dbReference type="SUPFAM" id="SSF53955">
    <property type="entry name" value="Lysozyme-like"/>
    <property type="match status" value="1"/>
</dbReference>
<dbReference type="GO" id="GO:0000270">
    <property type="term" value="P:peptidoglycan metabolic process"/>
    <property type="evidence" value="ECO:0007669"/>
    <property type="project" value="InterPro"/>
</dbReference>
<dbReference type="PROSITE" id="PS00922">
    <property type="entry name" value="TRANSGLYCOSYLASE"/>
    <property type="match status" value="1"/>
</dbReference>
<dbReference type="EMBL" id="CAADRM010000089">
    <property type="protein sequence ID" value="VFU14288.1"/>
    <property type="molecule type" value="Genomic_DNA"/>
</dbReference>
<dbReference type="InterPro" id="IPR008258">
    <property type="entry name" value="Transglycosylase_SLT_dom_1"/>
</dbReference>
<dbReference type="CDD" id="cd00254">
    <property type="entry name" value="LT-like"/>
    <property type="match status" value="1"/>
</dbReference>
<dbReference type="Gene3D" id="1.10.530.10">
    <property type="match status" value="1"/>
</dbReference>
<sequence length="198" mass="21549">MGDKGGTIWRGGLGVIISLLVLHATPALADIYVKQLPDGTRCYTNFPTGSGWALYIKEPAYKPSADCSRSDFDGLIRQIALSEGVDPQLIRGIVQVESQFNPRARSSKGAMGLMQLMPETAALMGIQDPWDPQENITAGTRYFSYLMKRYGGDIAKALAAYNAGPGAVDSYNGIPPYQETHEYVKNVLAIFNGGNNRR</sequence>
<dbReference type="GO" id="GO:0008933">
    <property type="term" value="F:peptidoglycan lytic transglycosylase activity"/>
    <property type="evidence" value="ECO:0007669"/>
    <property type="project" value="InterPro"/>
</dbReference>
<name>A0A485LZ16_9ZZZZ</name>
<protein>
    <submittedName>
        <fullName evidence="2">Soluble lytic murein transglycosylase</fullName>
        <ecNumber evidence="2">4.2.2.-</ecNumber>
    </submittedName>
</protein>
<dbReference type="InterPro" id="IPR023346">
    <property type="entry name" value="Lysozyme-like_dom_sf"/>
</dbReference>
<evidence type="ECO:0000313" key="2">
    <source>
        <dbReference type="EMBL" id="VFU14288.1"/>
    </source>
</evidence>
<proteinExistence type="predicted"/>